<proteinExistence type="evidence at transcript level"/>
<evidence type="ECO:0000313" key="1">
    <source>
        <dbReference type="EMBL" id="AFK44129.1"/>
    </source>
</evidence>
<protein>
    <submittedName>
        <fullName evidence="1">Uncharacterized protein</fullName>
    </submittedName>
</protein>
<reference evidence="1" key="1">
    <citation type="submission" date="2012-05" db="EMBL/GenBank/DDBJ databases">
        <authorList>
            <person name="Krishnakumar V."/>
            <person name="Cheung F."/>
            <person name="Xiao Y."/>
            <person name="Chan A."/>
            <person name="Moskal W.A."/>
            <person name="Town C.D."/>
        </authorList>
    </citation>
    <scope>NUCLEOTIDE SEQUENCE</scope>
</reference>
<name>I3SV37_LOTJA</name>
<organism evidence="1">
    <name type="scientific">Lotus japonicus</name>
    <name type="common">Lotus corniculatus var. japonicus</name>
    <dbReference type="NCBI Taxonomy" id="34305"/>
    <lineage>
        <taxon>Eukaryota</taxon>
        <taxon>Viridiplantae</taxon>
        <taxon>Streptophyta</taxon>
        <taxon>Embryophyta</taxon>
        <taxon>Tracheophyta</taxon>
        <taxon>Spermatophyta</taxon>
        <taxon>Magnoliopsida</taxon>
        <taxon>eudicotyledons</taxon>
        <taxon>Gunneridae</taxon>
        <taxon>Pentapetalae</taxon>
        <taxon>rosids</taxon>
        <taxon>fabids</taxon>
        <taxon>Fabales</taxon>
        <taxon>Fabaceae</taxon>
        <taxon>Papilionoideae</taxon>
        <taxon>50 kb inversion clade</taxon>
        <taxon>NPAAA clade</taxon>
        <taxon>Hologalegina</taxon>
        <taxon>robinioid clade</taxon>
        <taxon>Loteae</taxon>
        <taxon>Lotus</taxon>
    </lineage>
</organism>
<dbReference type="AlphaFoldDB" id="I3SV37"/>
<sequence length="54" mass="6272">MFRSADAIVSPKSRLCLTASRCCCTRGSIQLFSTCPLFPEREWWPNRSSDDCRW</sequence>
<dbReference type="EMBL" id="BT144335">
    <property type="protein sequence ID" value="AFK44129.1"/>
    <property type="molecule type" value="mRNA"/>
</dbReference>
<accession>I3SV37</accession>